<comment type="caution">
    <text evidence="2">The sequence shown here is derived from an EMBL/GenBank/DDBJ whole genome shotgun (WGS) entry which is preliminary data.</text>
</comment>
<protein>
    <submittedName>
        <fullName evidence="2">Uncharacterized protein</fullName>
    </submittedName>
</protein>
<keyword evidence="1" id="KW-1133">Transmembrane helix</keyword>
<reference evidence="2 3" key="1">
    <citation type="submission" date="2017-08" db="EMBL/GenBank/DDBJ databases">
        <title>Streptococcus salivarius strain HS0302 Genome.</title>
        <authorList>
            <person name="Smith J."/>
            <person name="Deng P."/>
            <person name="Geng M."/>
        </authorList>
    </citation>
    <scope>NUCLEOTIDE SEQUENCE [LARGE SCALE GENOMIC DNA]</scope>
    <source>
        <strain evidence="2 3">HS0302</strain>
    </source>
</reference>
<keyword evidence="1" id="KW-0812">Transmembrane</keyword>
<evidence type="ECO:0000256" key="1">
    <source>
        <dbReference type="SAM" id="Phobius"/>
    </source>
</evidence>
<evidence type="ECO:0000313" key="3">
    <source>
        <dbReference type="Proteomes" id="UP000248776"/>
    </source>
</evidence>
<name>A0AA45CSV9_STRSL</name>
<proteinExistence type="predicted"/>
<organism evidence="2 3">
    <name type="scientific">Streptococcus salivarius</name>
    <dbReference type="NCBI Taxonomy" id="1304"/>
    <lineage>
        <taxon>Bacteria</taxon>
        <taxon>Bacillati</taxon>
        <taxon>Bacillota</taxon>
        <taxon>Bacilli</taxon>
        <taxon>Lactobacillales</taxon>
        <taxon>Streptococcaceae</taxon>
        <taxon>Streptococcus</taxon>
    </lineage>
</organism>
<dbReference type="EMBL" id="NSIW01000008">
    <property type="protein sequence ID" value="PZD56441.1"/>
    <property type="molecule type" value="Genomic_DNA"/>
</dbReference>
<dbReference type="Proteomes" id="UP000248776">
    <property type="component" value="Unassembled WGS sequence"/>
</dbReference>
<sequence length="71" mass="8424">MIFLVVRMITILLGVIVAYWLLCYFINQTKSEHVLIKAHQRRVAAGRKLKDVCELELKVHKEHFRKDFEGK</sequence>
<gene>
    <name evidence="2" type="ORF">CKU37_05065</name>
</gene>
<evidence type="ECO:0000313" key="2">
    <source>
        <dbReference type="EMBL" id="PZD56441.1"/>
    </source>
</evidence>
<accession>A0AA45CSV9</accession>
<dbReference type="AlphaFoldDB" id="A0AA45CSV9"/>
<feature type="transmembrane region" description="Helical" evidence="1">
    <location>
        <begin position="6"/>
        <end position="27"/>
    </location>
</feature>
<keyword evidence="1" id="KW-0472">Membrane</keyword>